<dbReference type="Proteomes" id="UP000265520">
    <property type="component" value="Unassembled WGS sequence"/>
</dbReference>
<accession>A0A392SKV3</accession>
<dbReference type="AlphaFoldDB" id="A0A392SKV3"/>
<comment type="caution">
    <text evidence="1">The sequence shown here is derived from an EMBL/GenBank/DDBJ whole genome shotgun (WGS) entry which is preliminary data.</text>
</comment>
<sequence length="59" mass="6353">LWFVEKAIFCPQNSVTRLRGGNHVIDNDEVLDRRVVSSMGLERTDVSSAAATCAGCEGA</sequence>
<evidence type="ECO:0000313" key="1">
    <source>
        <dbReference type="EMBL" id="MCI48560.1"/>
    </source>
</evidence>
<organism evidence="1 2">
    <name type="scientific">Trifolium medium</name>
    <dbReference type="NCBI Taxonomy" id="97028"/>
    <lineage>
        <taxon>Eukaryota</taxon>
        <taxon>Viridiplantae</taxon>
        <taxon>Streptophyta</taxon>
        <taxon>Embryophyta</taxon>
        <taxon>Tracheophyta</taxon>
        <taxon>Spermatophyta</taxon>
        <taxon>Magnoliopsida</taxon>
        <taxon>eudicotyledons</taxon>
        <taxon>Gunneridae</taxon>
        <taxon>Pentapetalae</taxon>
        <taxon>rosids</taxon>
        <taxon>fabids</taxon>
        <taxon>Fabales</taxon>
        <taxon>Fabaceae</taxon>
        <taxon>Papilionoideae</taxon>
        <taxon>50 kb inversion clade</taxon>
        <taxon>NPAAA clade</taxon>
        <taxon>Hologalegina</taxon>
        <taxon>IRL clade</taxon>
        <taxon>Trifolieae</taxon>
        <taxon>Trifolium</taxon>
    </lineage>
</organism>
<feature type="non-terminal residue" evidence="1">
    <location>
        <position position="1"/>
    </location>
</feature>
<proteinExistence type="predicted"/>
<evidence type="ECO:0000313" key="2">
    <source>
        <dbReference type="Proteomes" id="UP000265520"/>
    </source>
</evidence>
<dbReference type="EMBL" id="LXQA010388166">
    <property type="protein sequence ID" value="MCI48560.1"/>
    <property type="molecule type" value="Genomic_DNA"/>
</dbReference>
<reference evidence="1 2" key="1">
    <citation type="journal article" date="2018" name="Front. Plant Sci.">
        <title>Red Clover (Trifolium pratense) and Zigzag Clover (T. medium) - A Picture of Genomic Similarities and Differences.</title>
        <authorList>
            <person name="Dluhosova J."/>
            <person name="Istvanek J."/>
            <person name="Nedelnik J."/>
            <person name="Repkova J."/>
        </authorList>
    </citation>
    <scope>NUCLEOTIDE SEQUENCE [LARGE SCALE GENOMIC DNA]</scope>
    <source>
        <strain evidence="2">cv. 10/8</strain>
        <tissue evidence="1">Leaf</tissue>
    </source>
</reference>
<protein>
    <submittedName>
        <fullName evidence="1">Uncharacterized protein</fullName>
    </submittedName>
</protein>
<keyword evidence="2" id="KW-1185">Reference proteome</keyword>
<name>A0A392SKV3_9FABA</name>